<dbReference type="Pfam" id="PF24752">
    <property type="entry name" value="DUF7697"/>
    <property type="match status" value="1"/>
</dbReference>
<proteinExistence type="predicted"/>
<reference evidence="1 2" key="1">
    <citation type="submission" date="2013-09" db="EMBL/GenBank/DDBJ databases">
        <title>Genome sequencing of Phaeobacter antarcticus sp. nov. SM1211.</title>
        <authorList>
            <person name="Zhang X.-Y."/>
            <person name="Liu C."/>
            <person name="Chen X.-L."/>
            <person name="Xie B.-B."/>
            <person name="Qin Q.-L."/>
            <person name="Rong J.-C."/>
            <person name="Zhang Y.-Z."/>
        </authorList>
    </citation>
    <scope>NUCLEOTIDE SEQUENCE [LARGE SCALE GENOMIC DNA]</scope>
    <source>
        <strain evidence="1 2">SM1211</strain>
    </source>
</reference>
<evidence type="ECO:0000313" key="2">
    <source>
        <dbReference type="Proteomes" id="UP000231259"/>
    </source>
</evidence>
<keyword evidence="2" id="KW-1185">Reference proteome</keyword>
<gene>
    <name evidence="1" type="ORF">P775_16845</name>
</gene>
<name>A0A2G8RBX3_9RHOB</name>
<dbReference type="AlphaFoldDB" id="A0A2G8RBX3"/>
<dbReference type="InterPro" id="IPR056114">
    <property type="entry name" value="DUF7697"/>
</dbReference>
<evidence type="ECO:0000313" key="1">
    <source>
        <dbReference type="EMBL" id="PIL19030.1"/>
    </source>
</evidence>
<organism evidence="1 2">
    <name type="scientific">Puniceibacterium antarcticum</name>
    <dbReference type="NCBI Taxonomy" id="1206336"/>
    <lineage>
        <taxon>Bacteria</taxon>
        <taxon>Pseudomonadati</taxon>
        <taxon>Pseudomonadota</taxon>
        <taxon>Alphaproteobacteria</taxon>
        <taxon>Rhodobacterales</taxon>
        <taxon>Paracoccaceae</taxon>
        <taxon>Puniceibacterium</taxon>
    </lineage>
</organism>
<protein>
    <submittedName>
        <fullName evidence="1">Uncharacterized protein</fullName>
    </submittedName>
</protein>
<accession>A0A2G8RBX3</accession>
<sequence length="54" mass="5667">MRVIPGAVLGWDMGAVLALAQALGVSTLIAAELLPEIEAVMVRKLNEQIGENHG</sequence>
<comment type="caution">
    <text evidence="1">The sequence shown here is derived from an EMBL/GenBank/DDBJ whole genome shotgun (WGS) entry which is preliminary data.</text>
</comment>
<dbReference type="Proteomes" id="UP000231259">
    <property type="component" value="Unassembled WGS sequence"/>
</dbReference>
<dbReference type="EMBL" id="AWWI01000116">
    <property type="protein sequence ID" value="PIL19030.1"/>
    <property type="molecule type" value="Genomic_DNA"/>
</dbReference>